<feature type="domain" description="GAF" evidence="2">
    <location>
        <begin position="250"/>
        <end position="414"/>
    </location>
</feature>
<keyword evidence="4" id="KW-1185">Reference proteome</keyword>
<dbReference type="AlphaFoldDB" id="A0A5C8NUS0"/>
<dbReference type="PANTHER" id="PTHR40660:SF1">
    <property type="entry name" value="5'-PHOSPHATE OXIDASE PUTATIVE DOMAIN-CONTAINING PROTEIN-RELATED"/>
    <property type="match status" value="1"/>
</dbReference>
<dbReference type="SUPFAM" id="SSF50475">
    <property type="entry name" value="FMN-binding split barrel"/>
    <property type="match status" value="1"/>
</dbReference>
<sequence length="558" mass="59351">MVAELESLGYDGRFARVLLSFEPGDLVAVRFRPESAFDQTPGPRAGAALGEPRAAIGEKGAAPGGAGAAAGGAPDAAPAGQEAVATRIPPRPPARLDAIRQCLEGAAPAVIATCAPDGAPNASYLSQVQYVDAQHIALSFQFFNKTRANVLANPRARLVVIDPWRGAMYRLTIRYLRTETQGALFEHMRAMLESIASHTGMAGVFRLLGADVYRVEDIELAHGEPSPAQSGPNRLAALRMAATRIAACNDLNTLLDETLAALHEQLDIAHSMMLLLDRAARRLYTVASRGYSASGVGSEVPLGAGVVGVAVREGTPIRLSRLTEAYAYGRAVREAAAREGLDGAFETEIPFPGLVAPRSQLAVPIRMAGDTVGALLVESGEDMRFGYDDEDALVTLAALLGQTMHVLRQRDEGEPAAVAAVPDAGASTGATGADAATVAAACRDEPIAVSGEPVTVRHYPIDNSVFLDDDYLIKGVAGAVLWALVSDHVTQGRTAFSNRELRLDPRVRLPDVGDNLEARLVLLQRRLVERRACVQVEKSGRGRFCLRVTRPLRLLQVR</sequence>
<dbReference type="InterPro" id="IPR003018">
    <property type="entry name" value="GAF"/>
</dbReference>
<dbReference type="EMBL" id="VDUY01000005">
    <property type="protein sequence ID" value="TXL64911.1"/>
    <property type="molecule type" value="Genomic_DNA"/>
</dbReference>
<dbReference type="InterPro" id="IPR011576">
    <property type="entry name" value="Pyridox_Oxase_N"/>
</dbReference>
<evidence type="ECO:0000256" key="1">
    <source>
        <dbReference type="SAM" id="MobiDB-lite"/>
    </source>
</evidence>
<accession>A0A5C8NUS0</accession>
<dbReference type="PANTHER" id="PTHR40660">
    <property type="entry name" value="5'-PHOSPHATE OXIDASE PUTATIVE DOMAIN-CONTAINING PROTEIN-RELATED"/>
    <property type="match status" value="1"/>
</dbReference>
<dbReference type="Proteomes" id="UP000321548">
    <property type="component" value="Unassembled WGS sequence"/>
</dbReference>
<feature type="compositionally biased region" description="Low complexity" evidence="1">
    <location>
        <begin position="71"/>
        <end position="85"/>
    </location>
</feature>
<reference evidence="3 4" key="1">
    <citation type="submission" date="2019-06" db="EMBL/GenBank/DDBJ databases">
        <title>Quisquiliibacterium sp. nov., isolated from a maize field.</title>
        <authorList>
            <person name="Lin S.-Y."/>
            <person name="Tsai C.-F."/>
            <person name="Young C.-C."/>
        </authorList>
    </citation>
    <scope>NUCLEOTIDE SEQUENCE [LARGE SCALE GENOMIC DNA]</scope>
    <source>
        <strain evidence="3 4">CC-CFT501</strain>
    </source>
</reference>
<feature type="region of interest" description="Disordered" evidence="1">
    <location>
        <begin position="57"/>
        <end position="89"/>
    </location>
</feature>
<dbReference type="Gene3D" id="2.30.110.10">
    <property type="entry name" value="Electron Transport, Fmn-binding Protein, Chain A"/>
    <property type="match status" value="1"/>
</dbReference>
<dbReference type="SUPFAM" id="SSF55781">
    <property type="entry name" value="GAF domain-like"/>
    <property type="match status" value="1"/>
</dbReference>
<dbReference type="Pfam" id="PF01243">
    <property type="entry name" value="PNPOx_N"/>
    <property type="match status" value="1"/>
</dbReference>
<proteinExistence type="predicted"/>
<gene>
    <name evidence="3" type="ORF">FHP08_13990</name>
</gene>
<dbReference type="Gene3D" id="3.30.450.40">
    <property type="match status" value="1"/>
</dbReference>
<name>A0A5C8NUS0_9BURK</name>
<evidence type="ECO:0000259" key="2">
    <source>
        <dbReference type="SMART" id="SM00065"/>
    </source>
</evidence>
<dbReference type="SMART" id="SM00065">
    <property type="entry name" value="GAF"/>
    <property type="match status" value="1"/>
</dbReference>
<organism evidence="3 4">
    <name type="scientific">Zeimonas arvi</name>
    <dbReference type="NCBI Taxonomy" id="2498847"/>
    <lineage>
        <taxon>Bacteria</taxon>
        <taxon>Pseudomonadati</taxon>
        <taxon>Pseudomonadota</taxon>
        <taxon>Betaproteobacteria</taxon>
        <taxon>Burkholderiales</taxon>
        <taxon>Burkholderiaceae</taxon>
        <taxon>Zeimonas</taxon>
    </lineage>
</organism>
<dbReference type="OrthoDB" id="1494384at2"/>
<protein>
    <submittedName>
        <fullName evidence="3">GAF domain-containing protein</fullName>
    </submittedName>
</protein>
<dbReference type="InterPro" id="IPR012349">
    <property type="entry name" value="Split_barrel_FMN-bd"/>
</dbReference>
<evidence type="ECO:0000313" key="4">
    <source>
        <dbReference type="Proteomes" id="UP000321548"/>
    </source>
</evidence>
<evidence type="ECO:0000313" key="3">
    <source>
        <dbReference type="EMBL" id="TXL64911.1"/>
    </source>
</evidence>
<comment type="caution">
    <text evidence="3">The sequence shown here is derived from an EMBL/GenBank/DDBJ whole genome shotgun (WGS) entry which is preliminary data.</text>
</comment>
<dbReference type="Pfam" id="PF13185">
    <property type="entry name" value="GAF_2"/>
    <property type="match status" value="1"/>
</dbReference>
<dbReference type="InterPro" id="IPR029016">
    <property type="entry name" value="GAF-like_dom_sf"/>
</dbReference>